<dbReference type="EMBL" id="PIPY01000002">
    <property type="protein sequence ID" value="RUO63038.1"/>
    <property type="molecule type" value="Genomic_DNA"/>
</dbReference>
<dbReference type="PANTHER" id="PTHR30105">
    <property type="entry name" value="UNCHARACTERIZED YIBQ-RELATED"/>
    <property type="match status" value="1"/>
</dbReference>
<dbReference type="InterPro" id="IPR011330">
    <property type="entry name" value="Glyco_hydro/deAcase_b/a-brl"/>
</dbReference>
<reference evidence="3" key="1">
    <citation type="journal article" date="2018" name="Front. Microbiol.">
        <title>Genome-Based Analysis Reveals the Taxonomy and Diversity of the Family Idiomarinaceae.</title>
        <authorList>
            <person name="Liu Y."/>
            <person name="Lai Q."/>
            <person name="Shao Z."/>
        </authorList>
    </citation>
    <scope>NUCLEOTIDE SEQUENCE [LARGE SCALE GENOMIC DNA]</scope>
    <source>
        <strain evidence="3">CVS-6</strain>
    </source>
</reference>
<dbReference type="PANTHER" id="PTHR30105:SF2">
    <property type="entry name" value="DIVERGENT POLYSACCHARIDE DEACETYLASE SUPERFAMILY"/>
    <property type="match status" value="1"/>
</dbReference>
<dbReference type="Proteomes" id="UP000288259">
    <property type="component" value="Unassembled WGS sequence"/>
</dbReference>
<name>A0A432YPI8_9GAMM</name>
<dbReference type="OrthoDB" id="9784811at2"/>
<evidence type="ECO:0000256" key="1">
    <source>
        <dbReference type="SAM" id="SignalP"/>
    </source>
</evidence>
<dbReference type="RefSeq" id="WP_126753604.1">
    <property type="nucleotide sequence ID" value="NZ_PIPY01000002.1"/>
</dbReference>
<dbReference type="Pfam" id="PF04748">
    <property type="entry name" value="Polysacc_deac_2"/>
    <property type="match status" value="1"/>
</dbReference>
<dbReference type="Gene3D" id="3.20.20.370">
    <property type="entry name" value="Glycoside hydrolase/deacetylase"/>
    <property type="match status" value="1"/>
</dbReference>
<keyword evidence="1" id="KW-0732">Signal</keyword>
<protein>
    <recommendedName>
        <fullName evidence="4">Divergent polysaccharide deacetylase family protein</fullName>
    </recommendedName>
</protein>
<keyword evidence="3" id="KW-1185">Reference proteome</keyword>
<accession>A0A432YPI8</accession>
<dbReference type="SUPFAM" id="SSF88713">
    <property type="entry name" value="Glycoside hydrolase/deacetylase"/>
    <property type="match status" value="1"/>
</dbReference>
<gene>
    <name evidence="2" type="ORF">CWI71_02075</name>
</gene>
<sequence length="269" mass="29654">MMRFGVLLSGLLLTVQAWAASDQGSGNMPPAEAIKPLPRIAIVIDDLGHNSGHTAFTELSFPVTLAILPFTPSGERLAQQAYAAGHEVMIHMPMQPEGMTEQTQEVLDRFDSKAQFIATLGAAFSRLPQARGLNNHQGSLLTAQPQQMDWLMQELKKRSLYFLDSRTTTATVAEAAARTAGIPSNRRHVFIDNAPSLEAIRAQWQRARLIAENQGYAIVIGHPHTSTLTFLQQLASMPNEDIELVYFSELLCEGKEKMGSTTMIGDYCW</sequence>
<evidence type="ECO:0000313" key="2">
    <source>
        <dbReference type="EMBL" id="RUO63038.1"/>
    </source>
</evidence>
<dbReference type="AlphaFoldDB" id="A0A432YPI8"/>
<proteinExistence type="predicted"/>
<evidence type="ECO:0000313" key="3">
    <source>
        <dbReference type="Proteomes" id="UP000288259"/>
    </source>
</evidence>
<feature type="signal peptide" evidence="1">
    <location>
        <begin position="1"/>
        <end position="19"/>
    </location>
</feature>
<organism evidence="2 3">
    <name type="scientific">Pseudidiomarina insulisalsae</name>
    <dbReference type="NCBI Taxonomy" id="575789"/>
    <lineage>
        <taxon>Bacteria</taxon>
        <taxon>Pseudomonadati</taxon>
        <taxon>Pseudomonadota</taxon>
        <taxon>Gammaproteobacteria</taxon>
        <taxon>Alteromonadales</taxon>
        <taxon>Idiomarinaceae</taxon>
        <taxon>Pseudidiomarina</taxon>
    </lineage>
</organism>
<comment type="caution">
    <text evidence="2">The sequence shown here is derived from an EMBL/GenBank/DDBJ whole genome shotgun (WGS) entry which is preliminary data.</text>
</comment>
<dbReference type="GO" id="GO:0005975">
    <property type="term" value="P:carbohydrate metabolic process"/>
    <property type="evidence" value="ECO:0007669"/>
    <property type="project" value="InterPro"/>
</dbReference>
<dbReference type="InterPro" id="IPR006837">
    <property type="entry name" value="Divergent_DAC"/>
</dbReference>
<evidence type="ECO:0008006" key="4">
    <source>
        <dbReference type="Google" id="ProtNLM"/>
    </source>
</evidence>
<dbReference type="CDD" id="cd10936">
    <property type="entry name" value="CE4_DAC2"/>
    <property type="match status" value="1"/>
</dbReference>
<feature type="chain" id="PRO_5019588215" description="Divergent polysaccharide deacetylase family protein" evidence="1">
    <location>
        <begin position="20"/>
        <end position="269"/>
    </location>
</feature>